<name>A0A2P5ARR2_TREOI</name>
<feature type="non-terminal residue" evidence="1">
    <location>
        <position position="1"/>
    </location>
</feature>
<dbReference type="Proteomes" id="UP000237000">
    <property type="component" value="Unassembled WGS sequence"/>
</dbReference>
<comment type="caution">
    <text evidence="1">The sequence shown here is derived from an EMBL/GenBank/DDBJ whole genome shotgun (WGS) entry which is preliminary data.</text>
</comment>
<proteinExistence type="predicted"/>
<gene>
    <name evidence="1" type="ORF">TorRG33x02_343170</name>
</gene>
<keyword evidence="2" id="KW-1185">Reference proteome</keyword>
<organism evidence="1 2">
    <name type="scientific">Trema orientale</name>
    <name type="common">Charcoal tree</name>
    <name type="synonym">Celtis orientalis</name>
    <dbReference type="NCBI Taxonomy" id="63057"/>
    <lineage>
        <taxon>Eukaryota</taxon>
        <taxon>Viridiplantae</taxon>
        <taxon>Streptophyta</taxon>
        <taxon>Embryophyta</taxon>
        <taxon>Tracheophyta</taxon>
        <taxon>Spermatophyta</taxon>
        <taxon>Magnoliopsida</taxon>
        <taxon>eudicotyledons</taxon>
        <taxon>Gunneridae</taxon>
        <taxon>Pentapetalae</taxon>
        <taxon>rosids</taxon>
        <taxon>fabids</taxon>
        <taxon>Rosales</taxon>
        <taxon>Cannabaceae</taxon>
        <taxon>Trema</taxon>
    </lineage>
</organism>
<dbReference type="AlphaFoldDB" id="A0A2P5ARR2"/>
<sequence>RKKGQYPRRTLTTVEGICQNVTLSSIGSYSLEMINHRCLGIGQYSTIVEGLCLDETL</sequence>
<reference evidence="2" key="1">
    <citation type="submission" date="2016-06" db="EMBL/GenBank/DDBJ databases">
        <title>Parallel loss of symbiosis genes in relatives of nitrogen-fixing non-legume Parasponia.</title>
        <authorList>
            <person name="Van Velzen R."/>
            <person name="Holmer R."/>
            <person name="Bu F."/>
            <person name="Rutten L."/>
            <person name="Van Zeijl A."/>
            <person name="Liu W."/>
            <person name="Santuari L."/>
            <person name="Cao Q."/>
            <person name="Sharma T."/>
            <person name="Shen D."/>
            <person name="Roswanjaya Y."/>
            <person name="Wardhani T."/>
            <person name="Kalhor M.S."/>
            <person name="Jansen J."/>
            <person name="Van den Hoogen J."/>
            <person name="Gungor B."/>
            <person name="Hartog M."/>
            <person name="Hontelez J."/>
            <person name="Verver J."/>
            <person name="Yang W.-C."/>
            <person name="Schijlen E."/>
            <person name="Repin R."/>
            <person name="Schilthuizen M."/>
            <person name="Schranz E."/>
            <person name="Heidstra R."/>
            <person name="Miyata K."/>
            <person name="Fedorova E."/>
            <person name="Kohlen W."/>
            <person name="Bisseling T."/>
            <person name="Smit S."/>
            <person name="Geurts R."/>
        </authorList>
    </citation>
    <scope>NUCLEOTIDE SEQUENCE [LARGE SCALE GENOMIC DNA]</scope>
    <source>
        <strain evidence="2">cv. RG33-2</strain>
    </source>
</reference>
<protein>
    <submittedName>
        <fullName evidence="1">Uncharacterized protein</fullName>
    </submittedName>
</protein>
<dbReference type="EMBL" id="JXTC01000725">
    <property type="protein sequence ID" value="PON39224.1"/>
    <property type="molecule type" value="Genomic_DNA"/>
</dbReference>
<evidence type="ECO:0000313" key="1">
    <source>
        <dbReference type="EMBL" id="PON39224.1"/>
    </source>
</evidence>
<dbReference type="InParanoid" id="A0A2P5ARR2"/>
<accession>A0A2P5ARR2</accession>
<evidence type="ECO:0000313" key="2">
    <source>
        <dbReference type="Proteomes" id="UP000237000"/>
    </source>
</evidence>